<dbReference type="InterPro" id="IPR006760">
    <property type="entry name" value="Endosulphine"/>
</dbReference>
<evidence type="ECO:0000313" key="4">
    <source>
        <dbReference type="EMBL" id="OKL60288.1"/>
    </source>
</evidence>
<dbReference type="EMBL" id="LFMY01000005">
    <property type="protein sequence ID" value="OKL60288.1"/>
    <property type="molecule type" value="Genomic_DNA"/>
</dbReference>
<feature type="region of interest" description="Disordered" evidence="3">
    <location>
        <begin position="78"/>
        <end position="208"/>
    </location>
</feature>
<comment type="function">
    <text evidence="2">Plays an essential role in initiation of the G0 program by preventing the degradation of specific nutrient-regulated mRNAs via the 5'-3' mRNA decay pathway.</text>
</comment>
<dbReference type="Pfam" id="PF04667">
    <property type="entry name" value="Endosulfine"/>
    <property type="match status" value="1"/>
</dbReference>
<evidence type="ECO:0000256" key="3">
    <source>
        <dbReference type="SAM" id="MobiDB-lite"/>
    </source>
</evidence>
<protein>
    <recommendedName>
        <fullName evidence="2">mRNA stability protein</fullName>
    </recommendedName>
</protein>
<feature type="compositionally biased region" description="Low complexity" evidence="3">
    <location>
        <begin position="127"/>
        <end position="151"/>
    </location>
</feature>
<dbReference type="GO" id="GO:0005737">
    <property type="term" value="C:cytoplasm"/>
    <property type="evidence" value="ECO:0007669"/>
    <property type="project" value="TreeGrafter"/>
</dbReference>
<dbReference type="GeneID" id="31004066"/>
<accession>A0A1Q5Q827</accession>
<gene>
    <name evidence="4" type="ORF">UA08_04311</name>
</gene>
<dbReference type="PANTHER" id="PTHR10358">
    <property type="entry name" value="ENDOSULFINE"/>
    <property type="match status" value="1"/>
</dbReference>
<evidence type="ECO:0000256" key="1">
    <source>
        <dbReference type="ARBA" id="ARBA00010520"/>
    </source>
</evidence>
<sequence>MNPHQQNKVDIGVSFPPASSLETNVTESITDTKQSLSPDEQRLLRLYGKVPTKKDLLQNKLKERKYFDSGDYALSKAGKASDVGVTSIGSRHPVPENIPHLTATSPGAQNPAAATPGAGIVNGGGNNNVSNVVGSPGPIPGSISGHPGSLGFQNRNPMKEGGFVHRKSSLNNHDEYSEGKDGEAGKTSDKDEGSISPPPARQGVHIRQ</sequence>
<keyword evidence="5" id="KW-1185">Reference proteome</keyword>
<dbReference type="RefSeq" id="XP_020120409.1">
    <property type="nucleotide sequence ID" value="XM_020266620.1"/>
</dbReference>
<proteinExistence type="inferred from homology"/>
<evidence type="ECO:0000313" key="5">
    <source>
        <dbReference type="Proteomes" id="UP000214365"/>
    </source>
</evidence>
<dbReference type="OrthoDB" id="5949865at2759"/>
<evidence type="ECO:0000256" key="2">
    <source>
        <dbReference type="RuleBase" id="RU363120"/>
    </source>
</evidence>
<feature type="region of interest" description="Disordered" evidence="3">
    <location>
        <begin position="1"/>
        <end position="37"/>
    </location>
</feature>
<organism evidence="4 5">
    <name type="scientific">Talaromyces atroroseus</name>
    <dbReference type="NCBI Taxonomy" id="1441469"/>
    <lineage>
        <taxon>Eukaryota</taxon>
        <taxon>Fungi</taxon>
        <taxon>Dikarya</taxon>
        <taxon>Ascomycota</taxon>
        <taxon>Pezizomycotina</taxon>
        <taxon>Eurotiomycetes</taxon>
        <taxon>Eurotiomycetidae</taxon>
        <taxon>Eurotiales</taxon>
        <taxon>Trichocomaceae</taxon>
        <taxon>Talaromyces</taxon>
        <taxon>Talaromyces sect. Trachyspermi</taxon>
    </lineage>
</organism>
<feature type="compositionally biased region" description="Polar residues" evidence="3">
    <location>
        <begin position="20"/>
        <end position="37"/>
    </location>
</feature>
<comment type="caution">
    <text evidence="4">The sequence shown here is derived from an EMBL/GenBank/DDBJ whole genome shotgun (WGS) entry which is preliminary data.</text>
</comment>
<feature type="compositionally biased region" description="Basic and acidic residues" evidence="3">
    <location>
        <begin position="172"/>
        <end position="193"/>
    </location>
</feature>
<dbReference type="STRING" id="1441469.A0A1Q5Q827"/>
<name>A0A1Q5Q827_TALAT</name>
<comment type="similarity">
    <text evidence="1 2">Belongs to the endosulfine family.</text>
</comment>
<reference evidence="4 5" key="1">
    <citation type="submission" date="2015-06" db="EMBL/GenBank/DDBJ databases">
        <title>Talaromyces atroroseus IBT 11181 draft genome.</title>
        <authorList>
            <person name="Rasmussen K.B."/>
            <person name="Rasmussen S."/>
            <person name="Petersen B."/>
            <person name="Sicheritz-Ponten T."/>
            <person name="Mortensen U.H."/>
            <person name="Thrane U."/>
        </authorList>
    </citation>
    <scope>NUCLEOTIDE SEQUENCE [LARGE SCALE GENOMIC DNA]</scope>
    <source>
        <strain evidence="4 5">IBT 11181</strain>
    </source>
</reference>
<dbReference type="PANTHER" id="PTHR10358:SF6">
    <property type="entry name" value="ENDOSULFINE, ISOFORM A"/>
    <property type="match status" value="1"/>
</dbReference>
<dbReference type="AlphaFoldDB" id="A0A1Q5Q827"/>
<dbReference type="GO" id="GO:0004864">
    <property type="term" value="F:protein phosphatase inhibitor activity"/>
    <property type="evidence" value="ECO:0007669"/>
    <property type="project" value="TreeGrafter"/>
</dbReference>
<dbReference type="Proteomes" id="UP000214365">
    <property type="component" value="Unassembled WGS sequence"/>
</dbReference>